<dbReference type="EMBL" id="LGTO01000005">
    <property type="protein sequence ID" value="KNE21437.1"/>
    <property type="molecule type" value="Genomic_DNA"/>
</dbReference>
<evidence type="ECO:0000313" key="9">
    <source>
        <dbReference type="Proteomes" id="UP000036780"/>
    </source>
</evidence>
<dbReference type="Proteomes" id="UP000036780">
    <property type="component" value="Unassembled WGS sequence"/>
</dbReference>
<evidence type="ECO:0000256" key="2">
    <source>
        <dbReference type="ARBA" id="ARBA00022475"/>
    </source>
</evidence>
<keyword evidence="9" id="KW-1185">Reference proteome</keyword>
<dbReference type="RefSeq" id="WP_050350866.1">
    <property type="nucleotide sequence ID" value="NZ_CP073011.1"/>
</dbReference>
<keyword evidence="4 6" id="KW-1133">Transmembrane helix</keyword>
<feature type="transmembrane region" description="Helical" evidence="6">
    <location>
        <begin position="562"/>
        <end position="589"/>
    </location>
</feature>
<keyword evidence="6" id="KW-0813">Transport</keyword>
<evidence type="ECO:0000256" key="4">
    <source>
        <dbReference type="ARBA" id="ARBA00022989"/>
    </source>
</evidence>
<feature type="transmembrane region" description="Helical" evidence="6">
    <location>
        <begin position="150"/>
        <end position="172"/>
    </location>
</feature>
<feature type="domain" description="ABC3 transporter permease C-terminal" evidence="7">
    <location>
        <begin position="61"/>
        <end position="180"/>
    </location>
</feature>
<dbReference type="GO" id="GO:0055085">
    <property type="term" value="P:transmembrane transport"/>
    <property type="evidence" value="ECO:0007669"/>
    <property type="project" value="UniProtKB-UniRule"/>
</dbReference>
<dbReference type="PANTHER" id="PTHR46795">
    <property type="entry name" value="ABC TRANSPORTER PERMEASE-RELATED-RELATED"/>
    <property type="match status" value="1"/>
</dbReference>
<name>A0A0L0QSA8_VIRPA</name>
<organism evidence="8 9">
    <name type="scientific">Virgibacillus pantothenticus</name>
    <dbReference type="NCBI Taxonomy" id="1473"/>
    <lineage>
        <taxon>Bacteria</taxon>
        <taxon>Bacillati</taxon>
        <taxon>Bacillota</taxon>
        <taxon>Bacilli</taxon>
        <taxon>Bacillales</taxon>
        <taxon>Bacillaceae</taxon>
        <taxon>Virgibacillus</taxon>
    </lineage>
</organism>
<dbReference type="InterPro" id="IPR003838">
    <property type="entry name" value="ABC3_permease_C"/>
</dbReference>
<feature type="transmembrane region" description="Helical" evidence="6">
    <location>
        <begin position="103"/>
        <end position="130"/>
    </location>
</feature>
<proteinExistence type="inferred from homology"/>
<feature type="transmembrane region" description="Helical" evidence="6">
    <location>
        <begin position="595"/>
        <end position="617"/>
    </location>
</feature>
<feature type="transmembrane region" description="Helical" evidence="6">
    <location>
        <begin position="229"/>
        <end position="254"/>
    </location>
</feature>
<feature type="transmembrane region" description="Helical" evidence="6">
    <location>
        <begin position="55"/>
        <end position="82"/>
    </location>
</feature>
<keyword evidence="5 6" id="KW-0472">Membrane</keyword>
<evidence type="ECO:0000313" key="8">
    <source>
        <dbReference type="EMBL" id="KNE21437.1"/>
    </source>
</evidence>
<feature type="transmembrane region" description="Helical" evidence="6">
    <location>
        <begin position="203"/>
        <end position="223"/>
    </location>
</feature>
<evidence type="ECO:0000256" key="1">
    <source>
        <dbReference type="ARBA" id="ARBA00004651"/>
    </source>
</evidence>
<feature type="transmembrane region" description="Helical" evidence="6">
    <location>
        <begin position="286"/>
        <end position="308"/>
    </location>
</feature>
<comment type="subcellular location">
    <subcellularLocation>
        <location evidence="1 6">Cell membrane</location>
        <topology evidence="1 6">Multi-pass membrane protein</topology>
    </subcellularLocation>
</comment>
<reference evidence="9" key="1">
    <citation type="submission" date="2015-07" db="EMBL/GenBank/DDBJ databases">
        <title>Fjat-10053 dsm26.</title>
        <authorList>
            <person name="Liu B."/>
            <person name="Wang J."/>
            <person name="Zhu Y."/>
            <person name="Liu G."/>
            <person name="Chen Q."/>
            <person name="Chen Z."/>
            <person name="Lan J."/>
            <person name="Che J."/>
            <person name="Ge C."/>
            <person name="Shi H."/>
            <person name="Pan Z."/>
            <person name="Liu X."/>
        </authorList>
    </citation>
    <scope>NUCLEOTIDE SEQUENCE [LARGE SCALE GENOMIC DNA]</scope>
    <source>
        <strain evidence="9">DSM 26</strain>
    </source>
</reference>
<accession>A0A0L0QSA8</accession>
<dbReference type="PIRSF" id="PIRSF018968">
    <property type="entry name" value="ABC_permease_BceB"/>
    <property type="match status" value="1"/>
</dbReference>
<keyword evidence="2 6" id="KW-1003">Cell membrane</keyword>
<dbReference type="PANTHER" id="PTHR46795:SF3">
    <property type="entry name" value="ABC TRANSPORTER PERMEASE"/>
    <property type="match status" value="1"/>
</dbReference>
<protein>
    <submittedName>
        <fullName evidence="8">ABC transporter permease</fullName>
    </submittedName>
</protein>
<dbReference type="GeneID" id="66872813"/>
<dbReference type="Pfam" id="PF02687">
    <property type="entry name" value="FtsX"/>
    <property type="match status" value="1"/>
</dbReference>
<feature type="transmembrane region" description="Helical" evidence="6">
    <location>
        <begin position="508"/>
        <end position="531"/>
    </location>
</feature>
<sequence length="626" mass="70777">MLVKLSLTSMRKMFKDYLVLLFGLTISIAIFYMFQTLAQNKAFVEANAMISATMFVFHVGTFILGFISIFYIFYATSFIQTLRQKEMAMYMTLGAKKSKITQLMFMETLFIGLISLVIGIIIGMGLTTVIADVLMDMLDFSAEATGFKAIYASSIITTVIFYIILFLLTSMVNAWKIGRKKVLDLLQANKQEDFIKTSGVKTFFGVLFSIILMAVGYYTMIHIAKFQHIGVILATVTIVPGTYLIFISILPYFVKTLKQNRVLNETGINSFTLGQLRFRMLNLTKVLGTVAMLIALGLGAMTAGLSFYHNVELQASTFKANDAAIYEPTKEDLKTLEAMELTEENTYLYKVTDNGVFFLKESLLEQPPLVPHMGDEKGVGMEKLADVKIKRVKEKLPAPVYTLDGTKGEELPDKWWNAISFELNADDNMFGERTIYVVDQSHYGKIDAKEKQVILTKADDFSKHLSAFKQLEERQKIVAESYVGHTVDNAGGKYNNYVGLKSFSSGTVFMGIFLGIAFLMMMASVLMFKLLSSAGADIERYHMLRKIGVRKSLLKRSIYRELFLLFLFPAIIGLVHVLIGMQMFSFILVEPYTKIWLPISLFVAIYGLYYVITVQLYKRIVLPKHH</sequence>
<dbReference type="AlphaFoldDB" id="A0A0L0QSA8"/>
<dbReference type="GO" id="GO:0005886">
    <property type="term" value="C:plasma membrane"/>
    <property type="evidence" value="ECO:0007669"/>
    <property type="project" value="UniProtKB-SubCell"/>
</dbReference>
<evidence type="ECO:0000256" key="3">
    <source>
        <dbReference type="ARBA" id="ARBA00022692"/>
    </source>
</evidence>
<keyword evidence="3 6" id="KW-0812">Transmembrane</keyword>
<dbReference type="InterPro" id="IPR052536">
    <property type="entry name" value="ABC-4_Integral_Memb_Prot"/>
</dbReference>
<feature type="transmembrane region" description="Helical" evidence="6">
    <location>
        <begin position="17"/>
        <end position="35"/>
    </location>
</feature>
<dbReference type="PATRIC" id="fig|1473.5.peg.4460"/>
<evidence type="ECO:0000259" key="7">
    <source>
        <dbReference type="Pfam" id="PF02687"/>
    </source>
</evidence>
<gene>
    <name evidence="8" type="ORF">AFK71_07185</name>
</gene>
<dbReference type="OrthoDB" id="1705903at2"/>
<comment type="similarity">
    <text evidence="6">Belongs to the ABC-4 integral membrane protein family.</text>
</comment>
<evidence type="ECO:0000256" key="6">
    <source>
        <dbReference type="PIRNR" id="PIRNR018968"/>
    </source>
</evidence>
<dbReference type="InterPro" id="IPR027022">
    <property type="entry name" value="ABC_permease_BceB-typ"/>
</dbReference>
<comment type="caution">
    <text evidence="8">The sequence shown here is derived from an EMBL/GenBank/DDBJ whole genome shotgun (WGS) entry which is preliminary data.</text>
</comment>
<evidence type="ECO:0000256" key="5">
    <source>
        <dbReference type="ARBA" id="ARBA00023136"/>
    </source>
</evidence>